<organism evidence="5 6">
    <name type="scientific">Mycetohabitans endofungorum</name>
    <dbReference type="NCBI Taxonomy" id="417203"/>
    <lineage>
        <taxon>Bacteria</taxon>
        <taxon>Pseudomonadati</taxon>
        <taxon>Pseudomonadota</taxon>
        <taxon>Betaproteobacteria</taxon>
        <taxon>Burkholderiales</taxon>
        <taxon>Burkholderiaceae</taxon>
        <taxon>Mycetohabitans</taxon>
    </lineage>
</organism>
<dbReference type="Proteomes" id="UP000243096">
    <property type="component" value="Unassembled WGS sequence"/>
</dbReference>
<evidence type="ECO:0000256" key="4">
    <source>
        <dbReference type="RuleBase" id="RU004508"/>
    </source>
</evidence>
<dbReference type="OrthoDB" id="9804264at2"/>
<dbReference type="SUPFAM" id="SSF53383">
    <property type="entry name" value="PLP-dependent transferases"/>
    <property type="match status" value="1"/>
</dbReference>
<dbReference type="InterPro" id="IPR000653">
    <property type="entry name" value="DegT/StrS_aminotransferase"/>
</dbReference>
<dbReference type="PIRSF" id="PIRSF000390">
    <property type="entry name" value="PLP_StrS"/>
    <property type="match status" value="1"/>
</dbReference>
<evidence type="ECO:0000313" key="6">
    <source>
        <dbReference type="Proteomes" id="UP000243096"/>
    </source>
</evidence>
<feature type="active site" description="Proton acceptor" evidence="2">
    <location>
        <position position="186"/>
    </location>
</feature>
<dbReference type="AlphaFoldDB" id="A0A2P5KBN7"/>
<protein>
    <submittedName>
        <fullName evidence="5">dTDP-4-amino-4,6-dideoxygalactose transaminase</fullName>
    </submittedName>
</protein>
<sequence length="382" mass="41929">MSETSLPFLPFVRPHVDEETIAGVVDVLRSGWITTGPQNARFEAALSEYCGRPVRTFNSGTCTMEIALRIAGIGPGDEVITTPLSWVSTSNVICEVGATPVFADIDPITRNLDLDKLEAAITPRARAIIPVYLAGIPMDLERLHAIARTHRLRVVEDAAQALGSSWNGRRVGTCGDFVSFSFHANKNITSIEGGALVMNHDDEARLAEKYRLQGITRTGFDGMECDVLGGKYNLTDVAARVGLGSLARLDEITAQRRALARAYFEHFAGGAAVAAGVELPPADFTNSNWHMFQIVLPLERLTIERADFMAQMKERGIGTGVHYPPIHLFKLYRERGFGPGMFPQAERVGRAIVTLPLFPQMTIADVSRVVQAVNEIIHRYQQ</sequence>
<dbReference type="PANTHER" id="PTHR30244:SF34">
    <property type="entry name" value="DTDP-4-AMINO-4,6-DIDEOXYGALACTOSE TRANSAMINASE"/>
    <property type="match status" value="1"/>
</dbReference>
<dbReference type="GO" id="GO:0000271">
    <property type="term" value="P:polysaccharide biosynthetic process"/>
    <property type="evidence" value="ECO:0007669"/>
    <property type="project" value="TreeGrafter"/>
</dbReference>
<proteinExistence type="inferred from homology"/>
<dbReference type="InterPro" id="IPR015424">
    <property type="entry name" value="PyrdxlP-dep_Trfase"/>
</dbReference>
<dbReference type="GO" id="GO:0030170">
    <property type="term" value="F:pyridoxal phosphate binding"/>
    <property type="evidence" value="ECO:0007669"/>
    <property type="project" value="TreeGrafter"/>
</dbReference>
<reference evidence="5 6" key="1">
    <citation type="submission" date="2018-01" db="EMBL/GenBank/DDBJ databases">
        <title>Genomic Encyclopedia of Type Strains, Phase III (KMG-III): the genomes of soil and plant-associated and newly described type strains.</title>
        <authorList>
            <person name="Whitman W."/>
        </authorList>
    </citation>
    <scope>NUCLEOTIDE SEQUENCE [LARGE SCALE GENOMIC DNA]</scope>
    <source>
        <strain evidence="5 6">HKI456</strain>
    </source>
</reference>
<accession>A0A2P5KBN7</accession>
<dbReference type="EMBL" id="PRDW01000004">
    <property type="protein sequence ID" value="PPB84130.1"/>
    <property type="molecule type" value="Genomic_DNA"/>
</dbReference>
<dbReference type="Gene3D" id="3.90.1150.10">
    <property type="entry name" value="Aspartate Aminotransferase, domain 1"/>
    <property type="match status" value="1"/>
</dbReference>
<keyword evidence="3 4" id="KW-0663">Pyridoxal phosphate</keyword>
<evidence type="ECO:0000313" key="5">
    <source>
        <dbReference type="EMBL" id="PPB84130.1"/>
    </source>
</evidence>
<evidence type="ECO:0000256" key="2">
    <source>
        <dbReference type="PIRSR" id="PIRSR000390-1"/>
    </source>
</evidence>
<comment type="caution">
    <text evidence="5">The sequence shown here is derived from an EMBL/GenBank/DDBJ whole genome shotgun (WGS) entry which is preliminary data.</text>
</comment>
<dbReference type="PANTHER" id="PTHR30244">
    <property type="entry name" value="TRANSAMINASE"/>
    <property type="match status" value="1"/>
</dbReference>
<dbReference type="CDD" id="cd00616">
    <property type="entry name" value="AHBA_syn"/>
    <property type="match status" value="1"/>
</dbReference>
<keyword evidence="6" id="KW-1185">Reference proteome</keyword>
<dbReference type="Pfam" id="PF01041">
    <property type="entry name" value="DegT_DnrJ_EryC1"/>
    <property type="match status" value="1"/>
</dbReference>
<evidence type="ECO:0000256" key="3">
    <source>
        <dbReference type="PIRSR" id="PIRSR000390-2"/>
    </source>
</evidence>
<name>A0A2P5KBN7_9BURK</name>
<dbReference type="RefSeq" id="WP_104076946.1">
    <property type="nucleotide sequence ID" value="NZ_CP062178.1"/>
</dbReference>
<comment type="similarity">
    <text evidence="1 4">Belongs to the DegT/DnrJ/EryC1 family.</text>
</comment>
<gene>
    <name evidence="5" type="ORF">B0O95_10480</name>
</gene>
<dbReference type="InterPro" id="IPR015421">
    <property type="entry name" value="PyrdxlP-dep_Trfase_major"/>
</dbReference>
<dbReference type="InterPro" id="IPR015422">
    <property type="entry name" value="PyrdxlP-dep_Trfase_small"/>
</dbReference>
<dbReference type="GO" id="GO:0008483">
    <property type="term" value="F:transaminase activity"/>
    <property type="evidence" value="ECO:0007669"/>
    <property type="project" value="TreeGrafter"/>
</dbReference>
<dbReference type="Gene3D" id="3.40.640.10">
    <property type="entry name" value="Type I PLP-dependent aspartate aminotransferase-like (Major domain)"/>
    <property type="match status" value="1"/>
</dbReference>
<evidence type="ECO:0000256" key="1">
    <source>
        <dbReference type="ARBA" id="ARBA00037999"/>
    </source>
</evidence>
<feature type="modified residue" description="N6-(pyridoxal phosphate)lysine" evidence="3">
    <location>
        <position position="186"/>
    </location>
</feature>